<dbReference type="SMART" id="SM00594">
    <property type="entry name" value="UAS"/>
    <property type="match status" value="1"/>
</dbReference>
<gene>
    <name evidence="4" type="ORF">BSTOLATCC_MIC35143</name>
</gene>
<proteinExistence type="predicted"/>
<evidence type="ECO:0000313" key="4">
    <source>
        <dbReference type="EMBL" id="CAG9324122.1"/>
    </source>
</evidence>
<dbReference type="GO" id="GO:0036503">
    <property type="term" value="P:ERAD pathway"/>
    <property type="evidence" value="ECO:0007669"/>
    <property type="project" value="TreeGrafter"/>
</dbReference>
<feature type="compositionally biased region" description="Basic and acidic residues" evidence="2">
    <location>
        <begin position="304"/>
        <end position="316"/>
    </location>
</feature>
<sequence length="404" mass="46813">MYSSKLNSNQQEALLNFQAITESYDADVAMELLNKHNFDVISASNEFMSMPRNNYNFQDSMVSDDIQDPLIQDSAYSESSWAIIRYAKWGQQKLVSGISWVFYLAYNYFYPPVRTSEDASAFISILSNYSPRVPFTNLKLQESLSEAQKLRKLLLVYINSFTVPSQWVASVLCSQELTSFLENNFISWGVDQTSPDGRAAILLFQLTQFPCFVVLNPQEINNLHIIKIIKVPIQLNALLNELDLCINGENSILLNGDSELQYERKIRRQQDLELEEAERIVRERYLQEEAKRKQKLKEEEEEEKKERLRKEEAKRQKIEKIGPEPENGDNIAQISFRLPNGQKCERRFYATQTVEILYDFVETLDLSDFEIVINFPLLVLSNKSQTLENAGLFPKSVVHIRELS</sequence>
<dbReference type="InterPro" id="IPR001012">
    <property type="entry name" value="UBX_dom"/>
</dbReference>
<dbReference type="PANTHER" id="PTHR23322">
    <property type="entry name" value="FAS-ASSOCIATED PROTEIN"/>
    <property type="match status" value="1"/>
</dbReference>
<dbReference type="GO" id="GO:0005783">
    <property type="term" value="C:endoplasmic reticulum"/>
    <property type="evidence" value="ECO:0007669"/>
    <property type="project" value="TreeGrafter"/>
</dbReference>
<dbReference type="InterPro" id="IPR006577">
    <property type="entry name" value="UAS"/>
</dbReference>
<protein>
    <recommendedName>
        <fullName evidence="3">UBX domain-containing protein</fullName>
    </recommendedName>
</protein>
<dbReference type="PROSITE" id="PS50033">
    <property type="entry name" value="UBX"/>
    <property type="match status" value="1"/>
</dbReference>
<evidence type="ECO:0000259" key="3">
    <source>
        <dbReference type="PROSITE" id="PS50033"/>
    </source>
</evidence>
<dbReference type="PANTHER" id="PTHR23322:SF1">
    <property type="entry name" value="FAS-ASSOCIATED FACTOR 2"/>
    <property type="match status" value="1"/>
</dbReference>
<dbReference type="SUPFAM" id="SSF52833">
    <property type="entry name" value="Thioredoxin-like"/>
    <property type="match status" value="1"/>
</dbReference>
<dbReference type="GO" id="GO:0043130">
    <property type="term" value="F:ubiquitin binding"/>
    <property type="evidence" value="ECO:0007669"/>
    <property type="project" value="TreeGrafter"/>
</dbReference>
<dbReference type="AlphaFoldDB" id="A0AAU9JGC0"/>
<dbReference type="Gene3D" id="3.10.20.90">
    <property type="entry name" value="Phosphatidylinositol 3-kinase Catalytic Subunit, Chain A, domain 1"/>
    <property type="match status" value="1"/>
</dbReference>
<dbReference type="Gene3D" id="3.40.30.10">
    <property type="entry name" value="Glutaredoxin"/>
    <property type="match status" value="1"/>
</dbReference>
<evidence type="ECO:0000313" key="5">
    <source>
        <dbReference type="Proteomes" id="UP001162131"/>
    </source>
</evidence>
<keyword evidence="5" id="KW-1185">Reference proteome</keyword>
<dbReference type="InterPro" id="IPR029071">
    <property type="entry name" value="Ubiquitin-like_domsf"/>
</dbReference>
<dbReference type="SUPFAM" id="SSF54236">
    <property type="entry name" value="Ubiquitin-like"/>
    <property type="match status" value="1"/>
</dbReference>
<keyword evidence="1" id="KW-0175">Coiled coil</keyword>
<evidence type="ECO:0000256" key="1">
    <source>
        <dbReference type="ARBA" id="ARBA00023054"/>
    </source>
</evidence>
<dbReference type="Pfam" id="PF14555">
    <property type="entry name" value="UBA_4"/>
    <property type="match status" value="1"/>
</dbReference>
<dbReference type="Gene3D" id="1.10.8.10">
    <property type="entry name" value="DNA helicase RuvA subunit, C-terminal domain"/>
    <property type="match status" value="1"/>
</dbReference>
<dbReference type="InterPro" id="IPR050730">
    <property type="entry name" value="UBX_domain-protein"/>
</dbReference>
<dbReference type="EMBL" id="CAJZBQ010000035">
    <property type="protein sequence ID" value="CAG9324122.1"/>
    <property type="molecule type" value="Genomic_DNA"/>
</dbReference>
<accession>A0AAU9JGC0</accession>
<evidence type="ECO:0000256" key="2">
    <source>
        <dbReference type="SAM" id="MobiDB-lite"/>
    </source>
</evidence>
<comment type="caution">
    <text evidence="4">The sequence shown here is derived from an EMBL/GenBank/DDBJ whole genome shotgun (WGS) entry which is preliminary data.</text>
</comment>
<feature type="region of interest" description="Disordered" evidence="2">
    <location>
        <begin position="292"/>
        <end position="316"/>
    </location>
</feature>
<dbReference type="Pfam" id="PF00789">
    <property type="entry name" value="UBX"/>
    <property type="match status" value="1"/>
</dbReference>
<dbReference type="SMART" id="SM00166">
    <property type="entry name" value="UBX"/>
    <property type="match status" value="1"/>
</dbReference>
<dbReference type="Proteomes" id="UP001162131">
    <property type="component" value="Unassembled WGS sequence"/>
</dbReference>
<organism evidence="4 5">
    <name type="scientific">Blepharisma stoltei</name>
    <dbReference type="NCBI Taxonomy" id="1481888"/>
    <lineage>
        <taxon>Eukaryota</taxon>
        <taxon>Sar</taxon>
        <taxon>Alveolata</taxon>
        <taxon>Ciliophora</taxon>
        <taxon>Postciliodesmatophora</taxon>
        <taxon>Heterotrichea</taxon>
        <taxon>Heterotrichida</taxon>
        <taxon>Blepharismidae</taxon>
        <taxon>Blepharisma</taxon>
    </lineage>
</organism>
<reference evidence="4" key="1">
    <citation type="submission" date="2021-09" db="EMBL/GenBank/DDBJ databases">
        <authorList>
            <consortium name="AG Swart"/>
            <person name="Singh M."/>
            <person name="Singh A."/>
            <person name="Seah K."/>
            <person name="Emmerich C."/>
        </authorList>
    </citation>
    <scope>NUCLEOTIDE SEQUENCE</scope>
    <source>
        <strain evidence="4">ATCC30299</strain>
    </source>
</reference>
<dbReference type="InterPro" id="IPR036249">
    <property type="entry name" value="Thioredoxin-like_sf"/>
</dbReference>
<feature type="domain" description="UBX" evidence="3">
    <location>
        <begin position="327"/>
        <end position="400"/>
    </location>
</feature>
<name>A0AAU9JGC0_9CILI</name>
<dbReference type="CDD" id="cd01767">
    <property type="entry name" value="UBX"/>
    <property type="match status" value="1"/>
</dbReference>